<keyword evidence="1" id="KW-0560">Oxidoreductase</keyword>
<dbReference type="GO" id="GO:0005777">
    <property type="term" value="C:peroxisome"/>
    <property type="evidence" value="ECO:0007669"/>
    <property type="project" value="TreeGrafter"/>
</dbReference>
<evidence type="ECO:0000256" key="1">
    <source>
        <dbReference type="RuleBase" id="RU363097"/>
    </source>
</evidence>
<dbReference type="RefSeq" id="XP_026678783.1">
    <property type="nucleotide sequence ID" value="XM_026822982.1"/>
</dbReference>
<comment type="similarity">
    <text evidence="1">Belongs to the fatty acyl-CoA reductase family.</text>
</comment>
<dbReference type="InterPro" id="IPR026055">
    <property type="entry name" value="FAR"/>
</dbReference>
<dbReference type="EC" id="1.2.1.84" evidence="1"/>
<dbReference type="Proteomes" id="UP000079169">
    <property type="component" value="Unplaced"/>
</dbReference>
<dbReference type="GeneID" id="103508357"/>
<sequence length="104" mass="11825">MYVSTAFSNAYLKTIDEKIYSPPSHYSYLISLTQLGDDEKHTYESAVKSLFEENINTYTMTKAAAEQMIHEEAKDIPAAIFRPSIGEFSETFEFKNPISNLVQS</sequence>
<dbReference type="InterPro" id="IPR013120">
    <property type="entry name" value="FAR_NAD-bd"/>
</dbReference>
<keyword evidence="1" id="KW-0444">Lipid biosynthesis</keyword>
<dbReference type="PANTHER" id="PTHR11011:SF60">
    <property type="entry name" value="FATTY ACYL-COA REDUCTASE-RELATED"/>
    <property type="match status" value="1"/>
</dbReference>
<evidence type="ECO:0000259" key="2">
    <source>
        <dbReference type="Pfam" id="PF07993"/>
    </source>
</evidence>
<comment type="function">
    <text evidence="1">Catalyzes the reduction of fatty acyl-CoA to fatty alcohols.</text>
</comment>
<evidence type="ECO:0000313" key="3">
    <source>
        <dbReference type="Proteomes" id="UP000079169"/>
    </source>
</evidence>
<evidence type="ECO:0000313" key="4">
    <source>
        <dbReference type="RefSeq" id="XP_026678783.1"/>
    </source>
</evidence>
<dbReference type="Pfam" id="PF07993">
    <property type="entry name" value="NAD_binding_4"/>
    <property type="match status" value="1"/>
</dbReference>
<keyword evidence="3" id="KW-1185">Reference proteome</keyword>
<dbReference type="Gene3D" id="3.40.50.720">
    <property type="entry name" value="NAD(P)-binding Rossmann-like Domain"/>
    <property type="match status" value="1"/>
</dbReference>
<name>A0A3Q0IVW7_DIACI</name>
<protein>
    <recommendedName>
        <fullName evidence="1">Fatty acyl-CoA reductase</fullName>
        <ecNumber evidence="1">1.2.1.84</ecNumber>
    </recommendedName>
</protein>
<keyword evidence="1" id="KW-0443">Lipid metabolism</keyword>
<gene>
    <name evidence="4" type="primary">LOC103508357</name>
</gene>
<dbReference type="GO" id="GO:0080019">
    <property type="term" value="F:alcohol-forming very long-chain fatty acyl-CoA reductase activity"/>
    <property type="evidence" value="ECO:0007669"/>
    <property type="project" value="InterPro"/>
</dbReference>
<comment type="catalytic activity">
    <reaction evidence="1">
        <text>a long-chain fatty acyl-CoA + 2 NADPH + 2 H(+) = a long-chain primary fatty alcohol + 2 NADP(+) + CoA</text>
        <dbReference type="Rhea" id="RHEA:52716"/>
        <dbReference type="ChEBI" id="CHEBI:15378"/>
        <dbReference type="ChEBI" id="CHEBI:57287"/>
        <dbReference type="ChEBI" id="CHEBI:57783"/>
        <dbReference type="ChEBI" id="CHEBI:58349"/>
        <dbReference type="ChEBI" id="CHEBI:77396"/>
        <dbReference type="ChEBI" id="CHEBI:83139"/>
        <dbReference type="EC" id="1.2.1.84"/>
    </reaction>
</comment>
<dbReference type="PANTHER" id="PTHR11011">
    <property type="entry name" value="MALE STERILITY PROTEIN 2-RELATED"/>
    <property type="match status" value="1"/>
</dbReference>
<dbReference type="PaxDb" id="121845-A0A3Q0IVW7"/>
<dbReference type="AlphaFoldDB" id="A0A3Q0IVW7"/>
<accession>A0A3Q0IVW7</accession>
<dbReference type="STRING" id="121845.A0A3Q0IVW7"/>
<dbReference type="GO" id="GO:0035336">
    <property type="term" value="P:long-chain fatty-acyl-CoA metabolic process"/>
    <property type="evidence" value="ECO:0007669"/>
    <property type="project" value="TreeGrafter"/>
</dbReference>
<reference evidence="4" key="1">
    <citation type="submission" date="2025-08" db="UniProtKB">
        <authorList>
            <consortium name="RefSeq"/>
        </authorList>
    </citation>
    <scope>IDENTIFICATION</scope>
</reference>
<keyword evidence="1" id="KW-0521">NADP</keyword>
<organism evidence="3 4">
    <name type="scientific">Diaphorina citri</name>
    <name type="common">Asian citrus psyllid</name>
    <dbReference type="NCBI Taxonomy" id="121845"/>
    <lineage>
        <taxon>Eukaryota</taxon>
        <taxon>Metazoa</taxon>
        <taxon>Ecdysozoa</taxon>
        <taxon>Arthropoda</taxon>
        <taxon>Hexapoda</taxon>
        <taxon>Insecta</taxon>
        <taxon>Pterygota</taxon>
        <taxon>Neoptera</taxon>
        <taxon>Paraneoptera</taxon>
        <taxon>Hemiptera</taxon>
        <taxon>Sternorrhyncha</taxon>
        <taxon>Psylloidea</taxon>
        <taxon>Psyllidae</taxon>
        <taxon>Diaphorininae</taxon>
        <taxon>Diaphorina</taxon>
    </lineage>
</organism>
<dbReference type="GO" id="GO:0102965">
    <property type="term" value="F:alcohol-forming long-chain fatty acyl-CoA reductase activity"/>
    <property type="evidence" value="ECO:0007669"/>
    <property type="project" value="UniProtKB-EC"/>
</dbReference>
<feature type="domain" description="Thioester reductase (TE)" evidence="2">
    <location>
        <begin position="1"/>
        <end position="85"/>
    </location>
</feature>
<proteinExistence type="inferred from homology"/>
<dbReference type="KEGG" id="dci:103508357"/>